<proteinExistence type="predicted"/>
<dbReference type="AlphaFoldDB" id="A0A0A9DVL5"/>
<reference evidence="1" key="2">
    <citation type="journal article" date="2015" name="Data Brief">
        <title>Shoot transcriptome of the giant reed, Arundo donax.</title>
        <authorList>
            <person name="Barrero R.A."/>
            <person name="Guerrero F.D."/>
            <person name="Moolhuijzen P."/>
            <person name="Goolsby J.A."/>
            <person name="Tidwell J."/>
            <person name="Bellgard S.E."/>
            <person name="Bellgard M.I."/>
        </authorList>
    </citation>
    <scope>NUCLEOTIDE SEQUENCE</scope>
    <source>
        <tissue evidence="1">Shoot tissue taken approximately 20 cm above the soil surface</tissue>
    </source>
</reference>
<protein>
    <submittedName>
        <fullName evidence="1">Uncharacterized protein</fullName>
    </submittedName>
</protein>
<reference evidence="1" key="1">
    <citation type="submission" date="2014-09" db="EMBL/GenBank/DDBJ databases">
        <authorList>
            <person name="Magalhaes I.L.F."/>
            <person name="Oliveira U."/>
            <person name="Santos F.R."/>
            <person name="Vidigal T.H.D.A."/>
            <person name="Brescovit A.D."/>
            <person name="Santos A.J."/>
        </authorList>
    </citation>
    <scope>NUCLEOTIDE SEQUENCE</scope>
    <source>
        <tissue evidence="1">Shoot tissue taken approximately 20 cm above the soil surface</tissue>
    </source>
</reference>
<dbReference type="EMBL" id="GBRH01208210">
    <property type="protein sequence ID" value="JAD89685.1"/>
    <property type="molecule type" value="Transcribed_RNA"/>
</dbReference>
<evidence type="ECO:0000313" key="1">
    <source>
        <dbReference type="EMBL" id="JAD89685.1"/>
    </source>
</evidence>
<sequence length="223" mass="25660">MAPVNSAHLHCRYRKSHWCGAELKESYLKNNRVDDIRITDRQIQRHAAGRCHCETPYPLPLDPTEPLPVVHHHQCQHCHDTRTKRVTNESERVTRIPLQEVPQNITLSIKHPLSGLEQAIVHIATIEHPLSKLVVQQHGVVTLFRHIHTPNSEHDIQMRVVNIQQGCRSMTISVLICSPVHHPPRLHAVTPWRCSLWVLQVILIDREDQPAQQGNRLKLCGRC</sequence>
<name>A0A0A9DVL5_ARUDO</name>
<organism evidence="1">
    <name type="scientific">Arundo donax</name>
    <name type="common">Giant reed</name>
    <name type="synonym">Donax arundinaceus</name>
    <dbReference type="NCBI Taxonomy" id="35708"/>
    <lineage>
        <taxon>Eukaryota</taxon>
        <taxon>Viridiplantae</taxon>
        <taxon>Streptophyta</taxon>
        <taxon>Embryophyta</taxon>
        <taxon>Tracheophyta</taxon>
        <taxon>Spermatophyta</taxon>
        <taxon>Magnoliopsida</taxon>
        <taxon>Liliopsida</taxon>
        <taxon>Poales</taxon>
        <taxon>Poaceae</taxon>
        <taxon>PACMAD clade</taxon>
        <taxon>Arundinoideae</taxon>
        <taxon>Arundineae</taxon>
        <taxon>Arundo</taxon>
    </lineage>
</organism>
<accession>A0A0A9DVL5</accession>